<dbReference type="InterPro" id="IPR000008">
    <property type="entry name" value="C2_dom"/>
</dbReference>
<feature type="compositionally biased region" description="Polar residues" evidence="3">
    <location>
        <begin position="389"/>
        <end position="407"/>
    </location>
</feature>
<dbReference type="STRING" id="68775.A0A5C3MDQ5"/>
<dbReference type="PANTHER" id="PTHR46502:SF2">
    <property type="entry name" value="16 KDA PHLOEM PROTEIN 2"/>
    <property type="match status" value="1"/>
</dbReference>
<dbReference type="Gene3D" id="2.60.40.150">
    <property type="entry name" value="C2 domain"/>
    <property type="match status" value="1"/>
</dbReference>
<keyword evidence="1" id="KW-0479">Metal-binding</keyword>
<feature type="compositionally biased region" description="Polar residues" evidence="3">
    <location>
        <begin position="355"/>
        <end position="372"/>
    </location>
</feature>
<evidence type="ECO:0000313" key="6">
    <source>
        <dbReference type="Proteomes" id="UP000308652"/>
    </source>
</evidence>
<reference evidence="5 6" key="1">
    <citation type="journal article" date="2019" name="Nat. Ecol. Evol.">
        <title>Megaphylogeny resolves global patterns of mushroom evolution.</title>
        <authorList>
            <person name="Varga T."/>
            <person name="Krizsan K."/>
            <person name="Foldi C."/>
            <person name="Dima B."/>
            <person name="Sanchez-Garcia M."/>
            <person name="Sanchez-Ramirez S."/>
            <person name="Szollosi G.J."/>
            <person name="Szarkandi J.G."/>
            <person name="Papp V."/>
            <person name="Albert L."/>
            <person name="Andreopoulos W."/>
            <person name="Angelini C."/>
            <person name="Antonin V."/>
            <person name="Barry K.W."/>
            <person name="Bougher N.L."/>
            <person name="Buchanan P."/>
            <person name="Buyck B."/>
            <person name="Bense V."/>
            <person name="Catcheside P."/>
            <person name="Chovatia M."/>
            <person name="Cooper J."/>
            <person name="Damon W."/>
            <person name="Desjardin D."/>
            <person name="Finy P."/>
            <person name="Geml J."/>
            <person name="Haridas S."/>
            <person name="Hughes K."/>
            <person name="Justo A."/>
            <person name="Karasinski D."/>
            <person name="Kautmanova I."/>
            <person name="Kiss B."/>
            <person name="Kocsube S."/>
            <person name="Kotiranta H."/>
            <person name="LaButti K.M."/>
            <person name="Lechner B.E."/>
            <person name="Liimatainen K."/>
            <person name="Lipzen A."/>
            <person name="Lukacs Z."/>
            <person name="Mihaltcheva S."/>
            <person name="Morgado L.N."/>
            <person name="Niskanen T."/>
            <person name="Noordeloos M.E."/>
            <person name="Ohm R.A."/>
            <person name="Ortiz-Santana B."/>
            <person name="Ovrebo C."/>
            <person name="Racz N."/>
            <person name="Riley R."/>
            <person name="Savchenko A."/>
            <person name="Shiryaev A."/>
            <person name="Soop K."/>
            <person name="Spirin V."/>
            <person name="Szebenyi C."/>
            <person name="Tomsovsky M."/>
            <person name="Tulloss R.E."/>
            <person name="Uehling J."/>
            <person name="Grigoriev I.V."/>
            <person name="Vagvolgyi C."/>
            <person name="Papp T."/>
            <person name="Martin F.M."/>
            <person name="Miettinen O."/>
            <person name="Hibbett D.S."/>
            <person name="Nagy L.G."/>
        </authorList>
    </citation>
    <scope>NUCLEOTIDE SEQUENCE [LARGE SCALE GENOMIC DNA]</scope>
    <source>
        <strain evidence="5 6">CBS 166.37</strain>
    </source>
</reference>
<feature type="compositionally biased region" description="Pro residues" evidence="3">
    <location>
        <begin position="556"/>
        <end position="567"/>
    </location>
</feature>
<dbReference type="InterPro" id="IPR035892">
    <property type="entry name" value="C2_domain_sf"/>
</dbReference>
<dbReference type="SUPFAM" id="SSF49562">
    <property type="entry name" value="C2 domain (Calcium/lipid-binding domain, CaLB)"/>
    <property type="match status" value="1"/>
</dbReference>
<dbReference type="EMBL" id="ML213591">
    <property type="protein sequence ID" value="TFK43340.1"/>
    <property type="molecule type" value="Genomic_DNA"/>
</dbReference>
<feature type="compositionally biased region" description="Low complexity" evidence="3">
    <location>
        <begin position="420"/>
        <end position="436"/>
    </location>
</feature>
<feature type="compositionally biased region" description="Polar residues" evidence="3">
    <location>
        <begin position="452"/>
        <end position="466"/>
    </location>
</feature>
<organism evidence="5 6">
    <name type="scientific">Crucibulum laeve</name>
    <dbReference type="NCBI Taxonomy" id="68775"/>
    <lineage>
        <taxon>Eukaryota</taxon>
        <taxon>Fungi</taxon>
        <taxon>Dikarya</taxon>
        <taxon>Basidiomycota</taxon>
        <taxon>Agaricomycotina</taxon>
        <taxon>Agaricomycetes</taxon>
        <taxon>Agaricomycetidae</taxon>
        <taxon>Agaricales</taxon>
        <taxon>Agaricineae</taxon>
        <taxon>Nidulariaceae</taxon>
        <taxon>Crucibulum</taxon>
    </lineage>
</organism>
<dbReference type="Pfam" id="PF00168">
    <property type="entry name" value="C2"/>
    <property type="match status" value="2"/>
</dbReference>
<evidence type="ECO:0000256" key="2">
    <source>
        <dbReference type="ARBA" id="ARBA00022837"/>
    </source>
</evidence>
<feature type="compositionally biased region" description="Low complexity" evidence="3">
    <location>
        <begin position="649"/>
        <end position="658"/>
    </location>
</feature>
<dbReference type="Proteomes" id="UP000308652">
    <property type="component" value="Unassembled WGS sequence"/>
</dbReference>
<evidence type="ECO:0000256" key="3">
    <source>
        <dbReference type="SAM" id="MobiDB-lite"/>
    </source>
</evidence>
<accession>A0A5C3MDQ5</accession>
<feature type="domain" description="C2" evidence="4">
    <location>
        <begin position="1"/>
        <end position="138"/>
    </location>
</feature>
<dbReference type="SMART" id="SM00239">
    <property type="entry name" value="C2"/>
    <property type="match status" value="1"/>
</dbReference>
<keyword evidence="2" id="KW-0106">Calcium</keyword>
<proteinExistence type="predicted"/>
<dbReference type="InterPro" id="IPR037791">
    <property type="entry name" value="C2_fungal_Inn1"/>
</dbReference>
<dbReference type="PANTHER" id="PTHR46502">
    <property type="entry name" value="C2 DOMAIN-CONTAINING"/>
    <property type="match status" value="1"/>
</dbReference>
<feature type="region of interest" description="Disordered" evidence="3">
    <location>
        <begin position="74"/>
        <end position="97"/>
    </location>
</feature>
<feature type="compositionally biased region" description="Polar residues" evidence="3">
    <location>
        <begin position="474"/>
        <end position="502"/>
    </location>
</feature>
<dbReference type="PROSITE" id="PS50004">
    <property type="entry name" value="C2"/>
    <property type="match status" value="1"/>
</dbReference>
<feature type="compositionally biased region" description="Polar residues" evidence="3">
    <location>
        <begin position="282"/>
        <end position="301"/>
    </location>
</feature>
<dbReference type="OrthoDB" id="270970at2759"/>
<sequence length="693" mass="75111">MSATPREIGTLIVVILRAAHLPNKRHIGKQDPYCLISFNGEKRRTKAIKRGGQHPEWDEELRFTLYEDVEDTLRRTANGDGTPPPPPPKDNKAPKKIKGGTKMKIACYADDPREPDLVGEADVDLTEVLTKGETDEWFSLTNKDKFAGKVYLELTFWSNEPPPEKKATPKPPKANKQYAGPGSFVSAGELPAGSPSRMSPAGTPYDHSRKGSDIAVPSSLRASNSLAKLDLYVPPYEQKSYLSPMDKIAHEFDEFGISDPHRRRGSFPPLHNGLSYRPPSSVGFSTISHQSGHSYDSSVQEGGSIYSYDGSITPSQSTLQHPSSLYTGHAPYQSQYEGISPPTPQPPTRGPRHSTPMSSSGFMPLSSHSSFPMPTHHPDASAYAPPLSHTPSSGYNQPQYSHHTSYGSPTSQTPVPPSSTPFQQQQSFNSSQSFGYYPPPQPSTSAPPQQYVVSQAPTPIPQTHSAPPQVYQGYATTPSPSHDNISASTLPPNMPTGSTVGLSSRPLPQEPQIVYTQTVQGSHPPPQPGSSQQQTANYPALHVGSVAFPTNNGYPSIPPPPPPPPPSQVQYNSEQHYPAPGAQTHVVPPPPPPPLHTIVPGGSRRHVSLPQPPSTFTHPLPPPPPPPADYSTQQQQLSPPPPPLPPIPVGQNQPYHSNPLPPPPPHHGLEHQQWIPMQNTHNIQNGYTAQGYT</sequence>
<keyword evidence="6" id="KW-1185">Reference proteome</keyword>
<dbReference type="CDD" id="cd08681">
    <property type="entry name" value="C2_fungal_Inn1p-like"/>
    <property type="match status" value="1"/>
</dbReference>
<evidence type="ECO:0000313" key="5">
    <source>
        <dbReference type="EMBL" id="TFK43340.1"/>
    </source>
</evidence>
<name>A0A5C3MDQ5_9AGAR</name>
<feature type="region of interest" description="Disordered" evidence="3">
    <location>
        <begin position="159"/>
        <end position="216"/>
    </location>
</feature>
<gene>
    <name evidence="5" type="ORF">BDQ12DRAFT_731372</name>
</gene>
<evidence type="ECO:0000256" key="1">
    <source>
        <dbReference type="ARBA" id="ARBA00022723"/>
    </source>
</evidence>
<feature type="compositionally biased region" description="Pro residues" evidence="3">
    <location>
        <begin position="638"/>
        <end position="648"/>
    </location>
</feature>
<evidence type="ECO:0000259" key="4">
    <source>
        <dbReference type="PROSITE" id="PS50004"/>
    </source>
</evidence>
<protein>
    <recommendedName>
        <fullName evidence="4">C2 domain-containing protein</fullName>
    </recommendedName>
</protein>
<dbReference type="GO" id="GO:0046872">
    <property type="term" value="F:metal ion binding"/>
    <property type="evidence" value="ECO:0007669"/>
    <property type="project" value="UniProtKB-KW"/>
</dbReference>
<feature type="region of interest" description="Disordered" evidence="3">
    <location>
        <begin position="257"/>
        <end position="693"/>
    </location>
</feature>
<dbReference type="AlphaFoldDB" id="A0A5C3MDQ5"/>
<feature type="compositionally biased region" description="Polar residues" evidence="3">
    <location>
        <begin position="310"/>
        <end position="337"/>
    </location>
</feature>
<feature type="compositionally biased region" description="Pro residues" evidence="3">
    <location>
        <begin position="619"/>
        <end position="628"/>
    </location>
</feature>
<feature type="compositionally biased region" description="Polar residues" evidence="3">
    <location>
        <begin position="675"/>
        <end position="693"/>
    </location>
</feature>